<evidence type="ECO:0000313" key="2">
    <source>
        <dbReference type="Proteomes" id="UP000199681"/>
    </source>
</evidence>
<comment type="caution">
    <text evidence="1">The sequence shown here is derived from an EMBL/GenBank/DDBJ whole genome shotgun (WGS) entry which is preliminary data.</text>
</comment>
<reference evidence="1 2" key="1">
    <citation type="submission" date="2016-10" db="EMBL/GenBank/DDBJ databases">
        <authorList>
            <person name="Varghese N."/>
            <person name="Submissions S."/>
        </authorList>
    </citation>
    <scope>NUCLEOTIDE SEQUENCE [LARGE SCALE GENOMIC DNA]</scope>
    <source>
        <strain evidence="1 2">GMCC 1.11211</strain>
    </source>
</reference>
<sequence>MLLDDGNGQQRAVEFVGVGAVFLTQKHGGSEVGEGAIEVVLVEVHLAAVLAGIGGEAAPLVHLGVEYAMRQLARGLDELALKLQDLRPTDATGHRLLPVAGEARLAHGLVGHFPGFIEPADEAQQGDLFVQRGQAAQGAEFFKPLTGGLKVYFFAQGDGVVTDDETQGVFL</sequence>
<protein>
    <submittedName>
        <fullName evidence="1">Uncharacterized protein</fullName>
    </submittedName>
</protein>
<dbReference type="Proteomes" id="UP000199681">
    <property type="component" value="Unassembled WGS sequence"/>
</dbReference>
<proteinExistence type="predicted"/>
<dbReference type="EMBL" id="FOPW01000018">
    <property type="protein sequence ID" value="SFH85688.1"/>
    <property type="molecule type" value="Genomic_DNA"/>
</dbReference>
<organism evidence="1 2">
    <name type="scientific">Cryobacterium levicorallinum</name>
    <dbReference type="NCBI Taxonomy" id="995038"/>
    <lineage>
        <taxon>Bacteria</taxon>
        <taxon>Bacillati</taxon>
        <taxon>Actinomycetota</taxon>
        <taxon>Actinomycetes</taxon>
        <taxon>Micrococcales</taxon>
        <taxon>Microbacteriaceae</taxon>
        <taxon>Cryobacterium</taxon>
    </lineage>
</organism>
<accession>A0ABY1EHB7</accession>
<gene>
    <name evidence="1" type="ORF">SAMN05216274_1188</name>
</gene>
<evidence type="ECO:0000313" key="1">
    <source>
        <dbReference type="EMBL" id="SFH85688.1"/>
    </source>
</evidence>
<name>A0ABY1EHB7_9MICO</name>
<keyword evidence="2" id="KW-1185">Reference proteome</keyword>